<gene>
    <name evidence="1" type="ORF">EGYM00392_LOCUS10580</name>
    <name evidence="2" type="ORF">EGYM00392_LOCUS10581</name>
</gene>
<name>A0A6U7UQS9_9EUGL</name>
<dbReference type="EMBL" id="HBGA01028569">
    <property type="protein sequence ID" value="CAD8999508.1"/>
    <property type="molecule type" value="Transcribed_RNA"/>
</dbReference>
<protein>
    <submittedName>
        <fullName evidence="1">Uncharacterized protein</fullName>
    </submittedName>
</protein>
<evidence type="ECO:0000313" key="2">
    <source>
        <dbReference type="EMBL" id="CAD8999509.1"/>
    </source>
</evidence>
<evidence type="ECO:0000313" key="1">
    <source>
        <dbReference type="EMBL" id="CAD8999508.1"/>
    </source>
</evidence>
<dbReference type="EMBL" id="HBGA01028570">
    <property type="protein sequence ID" value="CAD8999509.1"/>
    <property type="molecule type" value="Transcribed_RNA"/>
</dbReference>
<organism evidence="1">
    <name type="scientific">Eutreptiella gymnastica</name>
    <dbReference type="NCBI Taxonomy" id="73025"/>
    <lineage>
        <taxon>Eukaryota</taxon>
        <taxon>Discoba</taxon>
        <taxon>Euglenozoa</taxon>
        <taxon>Euglenida</taxon>
        <taxon>Spirocuta</taxon>
        <taxon>Euglenophyceae</taxon>
        <taxon>Eutreptiales</taxon>
        <taxon>Eutreptiaceae</taxon>
        <taxon>Eutreptiella</taxon>
    </lineage>
</organism>
<dbReference type="AlphaFoldDB" id="A0A6U7UQS9"/>
<reference evidence="1" key="1">
    <citation type="submission" date="2021-01" db="EMBL/GenBank/DDBJ databases">
        <authorList>
            <person name="Corre E."/>
            <person name="Pelletier E."/>
            <person name="Niang G."/>
            <person name="Scheremetjew M."/>
            <person name="Finn R."/>
            <person name="Kale V."/>
            <person name="Holt S."/>
            <person name="Cochrane G."/>
            <person name="Meng A."/>
            <person name="Brown T."/>
            <person name="Cohen L."/>
        </authorList>
    </citation>
    <scope>NUCLEOTIDE SEQUENCE</scope>
    <source>
        <strain evidence="1">NIES-381</strain>
    </source>
</reference>
<proteinExistence type="predicted"/>
<sequence length="100" mass="10526">MEVEGTAIAAHSVPQTFLLSVSTVDRANAHNHLSLSSSLQVFASLEGGQQANTPREGLIACSVKTSDPPRPPSRGATCTTTDGGGTLIVYWYQFSIGSYL</sequence>
<accession>A0A6U7UQS9</accession>